<dbReference type="AlphaFoldDB" id="A0A511NEE2"/>
<reference evidence="3 4" key="1">
    <citation type="submission" date="2019-07" db="EMBL/GenBank/DDBJ databases">
        <title>Whole genome shotgun sequence of Empedobacter brevis NBRC 14943.</title>
        <authorList>
            <person name="Hosoyama A."/>
            <person name="Uohara A."/>
            <person name="Ohji S."/>
            <person name="Ichikawa N."/>
        </authorList>
    </citation>
    <scope>NUCLEOTIDE SEQUENCE [LARGE SCALE GENOMIC DNA]</scope>
    <source>
        <strain evidence="3 4">NBRC 14943</strain>
    </source>
</reference>
<feature type="signal peptide" evidence="1">
    <location>
        <begin position="1"/>
        <end position="18"/>
    </location>
</feature>
<dbReference type="STRING" id="1218108.GCA_000382425_01649"/>
<keyword evidence="1" id="KW-0732">Signal</keyword>
<evidence type="ECO:0000259" key="2">
    <source>
        <dbReference type="Pfam" id="PF11396"/>
    </source>
</evidence>
<evidence type="ECO:0000313" key="4">
    <source>
        <dbReference type="Proteomes" id="UP000321245"/>
    </source>
</evidence>
<keyword evidence="4" id="KW-1185">Reference proteome</keyword>
<dbReference type="Pfam" id="PF11396">
    <property type="entry name" value="PepSY_like"/>
    <property type="match status" value="1"/>
</dbReference>
<name>A0A511NEE2_9FLAO</name>
<feature type="chain" id="PRO_5021875214" description="Putative beta-lactamase-inhibitor-like PepSY-like domain-containing protein" evidence="1">
    <location>
        <begin position="19"/>
        <end position="142"/>
    </location>
</feature>
<sequence>MKKFFSVIMLSFALVSFAQDKPIKYNQVPKTGQQFINKHFGAKQVGSVLLDDDFFSKEYKVYLLNGTKVEFDGDGSWKEIDGNRNAIPTGFIPTKVSTYVEKSFPNTKIVKIERDRNEIEVKLTNGLEVKFDKSGNFKKIED</sequence>
<dbReference type="RefSeq" id="WP_019975142.1">
    <property type="nucleotide sequence ID" value="NZ_BJXC01000004.1"/>
</dbReference>
<dbReference type="Gene3D" id="3.40.1420.30">
    <property type="match status" value="1"/>
</dbReference>
<feature type="domain" description="Putative beta-lactamase-inhibitor-like PepSY-like" evidence="2">
    <location>
        <begin position="57"/>
        <end position="138"/>
    </location>
</feature>
<proteinExistence type="predicted"/>
<protein>
    <recommendedName>
        <fullName evidence="2">Putative beta-lactamase-inhibitor-like PepSY-like domain-containing protein</fullName>
    </recommendedName>
</protein>
<evidence type="ECO:0000256" key="1">
    <source>
        <dbReference type="SAM" id="SignalP"/>
    </source>
</evidence>
<dbReference type="OrthoDB" id="710080at2"/>
<dbReference type="GeneID" id="84649831"/>
<accession>A0A511NEE2</accession>
<organism evidence="3 4">
    <name type="scientific">Empedobacter brevis NBRC 14943 = ATCC 43319</name>
    <dbReference type="NCBI Taxonomy" id="1218108"/>
    <lineage>
        <taxon>Bacteria</taxon>
        <taxon>Pseudomonadati</taxon>
        <taxon>Bacteroidota</taxon>
        <taxon>Flavobacteriia</taxon>
        <taxon>Flavobacteriales</taxon>
        <taxon>Weeksellaceae</taxon>
        <taxon>Empedobacter</taxon>
    </lineage>
</organism>
<gene>
    <name evidence="3" type="ORF">EB1_09150</name>
</gene>
<dbReference type="InterPro" id="IPR021533">
    <property type="entry name" value="PepSY-like"/>
</dbReference>
<comment type="caution">
    <text evidence="3">The sequence shown here is derived from an EMBL/GenBank/DDBJ whole genome shotgun (WGS) entry which is preliminary data.</text>
</comment>
<dbReference type="SUPFAM" id="SSF160574">
    <property type="entry name" value="BT0923-like"/>
    <property type="match status" value="1"/>
</dbReference>
<dbReference type="EMBL" id="BJXC01000004">
    <property type="protein sequence ID" value="GEM51125.1"/>
    <property type="molecule type" value="Genomic_DNA"/>
</dbReference>
<evidence type="ECO:0000313" key="3">
    <source>
        <dbReference type="EMBL" id="GEM51125.1"/>
    </source>
</evidence>
<dbReference type="Proteomes" id="UP000321245">
    <property type="component" value="Unassembled WGS sequence"/>
</dbReference>